<gene>
    <name evidence="1" type="ORF">SAOR_10510</name>
</gene>
<name>A0A423PLA1_9GAMM</name>
<dbReference type="AlphaFoldDB" id="A0A423PLA1"/>
<sequence length="34" mass="3756">MPLMSKITFIEYIAKTPVLSVSDPSPAPFFTVVK</sequence>
<reference evidence="1 2" key="1">
    <citation type="submission" date="2013-10" db="EMBL/GenBank/DDBJ databases">
        <title>Salinisphaera orenii MK-B5 Genome Sequencing.</title>
        <authorList>
            <person name="Lai Q."/>
            <person name="Li C."/>
            <person name="Shao Z."/>
        </authorList>
    </citation>
    <scope>NUCLEOTIDE SEQUENCE [LARGE SCALE GENOMIC DNA]</scope>
    <source>
        <strain evidence="1 2">MK-B5</strain>
    </source>
</reference>
<dbReference type="EMBL" id="AYKH01000022">
    <property type="protein sequence ID" value="ROO26380.1"/>
    <property type="molecule type" value="Genomic_DNA"/>
</dbReference>
<keyword evidence="2" id="KW-1185">Reference proteome</keyword>
<proteinExistence type="predicted"/>
<comment type="caution">
    <text evidence="1">The sequence shown here is derived from an EMBL/GenBank/DDBJ whole genome shotgun (WGS) entry which is preliminary data.</text>
</comment>
<dbReference type="Proteomes" id="UP000283993">
    <property type="component" value="Unassembled WGS sequence"/>
</dbReference>
<organism evidence="1 2">
    <name type="scientific">Salinisphaera orenii MK-B5</name>
    <dbReference type="NCBI Taxonomy" id="856730"/>
    <lineage>
        <taxon>Bacteria</taxon>
        <taxon>Pseudomonadati</taxon>
        <taxon>Pseudomonadota</taxon>
        <taxon>Gammaproteobacteria</taxon>
        <taxon>Salinisphaerales</taxon>
        <taxon>Salinisphaeraceae</taxon>
        <taxon>Salinisphaera</taxon>
    </lineage>
</organism>
<evidence type="ECO:0000313" key="1">
    <source>
        <dbReference type="EMBL" id="ROO26380.1"/>
    </source>
</evidence>
<protein>
    <submittedName>
        <fullName evidence="1">Uncharacterized protein</fullName>
    </submittedName>
</protein>
<accession>A0A423PLA1</accession>
<evidence type="ECO:0000313" key="2">
    <source>
        <dbReference type="Proteomes" id="UP000283993"/>
    </source>
</evidence>